<dbReference type="AlphaFoldDB" id="A0AAV2Q6W6"/>
<organism evidence="2 3">
    <name type="scientific">Meganyctiphanes norvegica</name>
    <name type="common">Northern krill</name>
    <name type="synonym">Thysanopoda norvegica</name>
    <dbReference type="NCBI Taxonomy" id="48144"/>
    <lineage>
        <taxon>Eukaryota</taxon>
        <taxon>Metazoa</taxon>
        <taxon>Ecdysozoa</taxon>
        <taxon>Arthropoda</taxon>
        <taxon>Crustacea</taxon>
        <taxon>Multicrustacea</taxon>
        <taxon>Malacostraca</taxon>
        <taxon>Eumalacostraca</taxon>
        <taxon>Eucarida</taxon>
        <taxon>Euphausiacea</taxon>
        <taxon>Euphausiidae</taxon>
        <taxon>Meganyctiphanes</taxon>
    </lineage>
</organism>
<proteinExistence type="predicted"/>
<evidence type="ECO:0000256" key="1">
    <source>
        <dbReference type="SAM" id="SignalP"/>
    </source>
</evidence>
<protein>
    <submittedName>
        <fullName evidence="2">Uncharacterized protein</fullName>
    </submittedName>
</protein>
<sequence>MLPSALLGIAIIFSCGGLVIGNVWGDFDPAMPDCRNICPDKCREQINTLGNEGMCRNNINGGLNRRRCEYWCGVCGHYPGTFFNRQGTALRKKRNPLMTSRSMDHFGSDTMMPSRRWRDFESFGRFRRTTFTDGVPDVCSLP</sequence>
<reference evidence="2 3" key="1">
    <citation type="submission" date="2024-05" db="EMBL/GenBank/DDBJ databases">
        <authorList>
            <person name="Wallberg A."/>
        </authorList>
    </citation>
    <scope>NUCLEOTIDE SEQUENCE [LARGE SCALE GENOMIC DNA]</scope>
</reference>
<dbReference type="Proteomes" id="UP001497623">
    <property type="component" value="Unassembled WGS sequence"/>
</dbReference>
<gene>
    <name evidence="2" type="ORF">MNOR_LOCUS8897</name>
</gene>
<feature type="chain" id="PRO_5043550803" evidence="1">
    <location>
        <begin position="22"/>
        <end position="142"/>
    </location>
</feature>
<keyword evidence="1" id="KW-0732">Signal</keyword>
<name>A0AAV2Q6W6_MEGNR</name>
<feature type="signal peptide" evidence="1">
    <location>
        <begin position="1"/>
        <end position="21"/>
    </location>
</feature>
<keyword evidence="3" id="KW-1185">Reference proteome</keyword>
<evidence type="ECO:0000313" key="2">
    <source>
        <dbReference type="EMBL" id="CAL4072688.1"/>
    </source>
</evidence>
<evidence type="ECO:0000313" key="3">
    <source>
        <dbReference type="Proteomes" id="UP001497623"/>
    </source>
</evidence>
<accession>A0AAV2Q6W6</accession>
<comment type="caution">
    <text evidence="2">The sequence shown here is derived from an EMBL/GenBank/DDBJ whole genome shotgun (WGS) entry which is preliminary data.</text>
</comment>
<dbReference type="EMBL" id="CAXKWB010004199">
    <property type="protein sequence ID" value="CAL4072688.1"/>
    <property type="molecule type" value="Genomic_DNA"/>
</dbReference>